<name>A0ABR3F5R5_9AGAR</name>
<protein>
    <submittedName>
        <fullName evidence="1">Uncharacterized protein</fullName>
    </submittedName>
</protein>
<evidence type="ECO:0000313" key="2">
    <source>
        <dbReference type="Proteomes" id="UP001465976"/>
    </source>
</evidence>
<organism evidence="1 2">
    <name type="scientific">Marasmius crinis-equi</name>
    <dbReference type="NCBI Taxonomy" id="585013"/>
    <lineage>
        <taxon>Eukaryota</taxon>
        <taxon>Fungi</taxon>
        <taxon>Dikarya</taxon>
        <taxon>Basidiomycota</taxon>
        <taxon>Agaricomycotina</taxon>
        <taxon>Agaricomycetes</taxon>
        <taxon>Agaricomycetidae</taxon>
        <taxon>Agaricales</taxon>
        <taxon>Marasmiineae</taxon>
        <taxon>Marasmiaceae</taxon>
        <taxon>Marasmius</taxon>
    </lineage>
</organism>
<accession>A0ABR3F5R5</accession>
<reference evidence="1 2" key="1">
    <citation type="submission" date="2024-02" db="EMBL/GenBank/DDBJ databases">
        <title>A draft genome for the cacao thread blight pathogen Marasmius crinis-equi.</title>
        <authorList>
            <person name="Cohen S.P."/>
            <person name="Baruah I.K."/>
            <person name="Amoako-Attah I."/>
            <person name="Bukari Y."/>
            <person name="Meinhardt L.W."/>
            <person name="Bailey B.A."/>
        </authorList>
    </citation>
    <scope>NUCLEOTIDE SEQUENCE [LARGE SCALE GENOMIC DNA]</scope>
    <source>
        <strain evidence="1 2">GH-76</strain>
    </source>
</reference>
<keyword evidence="2" id="KW-1185">Reference proteome</keyword>
<dbReference type="Proteomes" id="UP001465976">
    <property type="component" value="Unassembled WGS sequence"/>
</dbReference>
<sequence>MTQAYTTNGLSNMYFRGEILSLDAISFGKMQQLEASTQINLGLHSWQIDKSYATWFDTDILYSSQQRASDDARAVEKFVAANVGNATVNDLPGLQLNVSCSPASSLSLDTDNLNASWPSFCQSHIPQFSGLTPAGRTGGTKNSSQFSLYLCNNKTTAFPFTEENQTQSRNMGYLYYSYTSSVWDNKTQETNRTIQCNSTLTTGTTTGDGLMHWYLEFSPQRLLNGSSAKEPLLDPLFAVFSSLGRSEVDLNLDDLLFQYGSYGSGQTFADIVSMSVVENLHDAATILTTAMARLSREDAFYRARVPVLVTVFSRNDSYAAGTYVLLGLWGVLIATITARSWRRSFSNSLNSYVAAELVFRERHLLEGVPIGEADENKVLRRARFVFPSGEMDDVEILKKKEVCLSGKAFVEGCGARGGEPRATMTRKGRNRRSA</sequence>
<comment type="caution">
    <text evidence="1">The sequence shown here is derived from an EMBL/GenBank/DDBJ whole genome shotgun (WGS) entry which is preliminary data.</text>
</comment>
<dbReference type="EMBL" id="JBAHYK010000935">
    <property type="protein sequence ID" value="KAL0570442.1"/>
    <property type="molecule type" value="Genomic_DNA"/>
</dbReference>
<proteinExistence type="predicted"/>
<evidence type="ECO:0000313" key="1">
    <source>
        <dbReference type="EMBL" id="KAL0570442.1"/>
    </source>
</evidence>
<gene>
    <name evidence="1" type="ORF">V5O48_011519</name>
</gene>